<dbReference type="KEGG" id="pkz:C5L36_0B10590"/>
<sequence>MDGINMNHTFAGTRGSLFLDHDLTVSSFGRLEARGCVVCNKVPACPKCQTNEQCAMTTQTCEQCPTTYCETIVSSSNSTSTHTSLSASKVGGIAGSLSALFFLVFVGGIYLFFRNYRKKMDADFELGIGEEMKGLAGFDNDEDEETPHKRGSDVNLRQSNIPRRPKRVGFAGDDESKRYSQTSLSTVTNSILTKASNVLNIAYVPGVTSSRPSRNTRGRVAPSIYSRGMSIYSKETYFSDLENASFHGGKVATKGGNPTLVEIHQDDYNFDEDVDELDEDAPDEGLVEFTNDKESVSADNYEYSGISDFPIKIDLQIPKGDASYKRQTVKTFDEGEEDEFAEEEEEEEEEEGDNGMHAMIDKPRRDIVTTQRSVPTRYASLIEKKNMTKRDTFFASKPEMVPPQNRVIGAIGVSDSEIDSESDSDSDEENIEFFLQQNAQSSMATNSAPTTLNGNPFASQYD</sequence>
<feature type="region of interest" description="Disordered" evidence="1">
    <location>
        <begin position="437"/>
        <end position="462"/>
    </location>
</feature>
<feature type="region of interest" description="Disordered" evidence="1">
    <location>
        <begin position="137"/>
        <end position="158"/>
    </location>
</feature>
<dbReference type="AlphaFoldDB" id="A0A2U9R3G8"/>
<gene>
    <name evidence="4" type="ORF">C5L36_0B10590</name>
</gene>
<protein>
    <recommendedName>
        <fullName evidence="3">Membrane anchor Opy2 N-terminal domain-containing protein</fullName>
    </recommendedName>
</protein>
<evidence type="ECO:0000259" key="3">
    <source>
        <dbReference type="Pfam" id="PF09463"/>
    </source>
</evidence>
<dbReference type="Pfam" id="PF09463">
    <property type="entry name" value="Opy2"/>
    <property type="match status" value="1"/>
</dbReference>
<evidence type="ECO:0000313" key="4">
    <source>
        <dbReference type="EMBL" id="AWU75823.1"/>
    </source>
</evidence>
<evidence type="ECO:0000256" key="2">
    <source>
        <dbReference type="SAM" id="Phobius"/>
    </source>
</evidence>
<dbReference type="OrthoDB" id="2402916at2759"/>
<name>A0A2U9R3G8_PICKU</name>
<dbReference type="RefSeq" id="XP_029321300.1">
    <property type="nucleotide sequence ID" value="XM_029465441.1"/>
</dbReference>
<dbReference type="Proteomes" id="UP000249293">
    <property type="component" value="Chromosome 2"/>
</dbReference>
<keyword evidence="5" id="KW-1185">Reference proteome</keyword>
<dbReference type="STRING" id="4909.A0A2U9R3G8"/>
<evidence type="ECO:0000256" key="1">
    <source>
        <dbReference type="SAM" id="MobiDB-lite"/>
    </source>
</evidence>
<dbReference type="VEuPathDB" id="FungiDB:C5L36_0B10590"/>
<feature type="domain" description="Membrane anchor Opy2 N-terminal" evidence="3">
    <location>
        <begin position="36"/>
        <end position="69"/>
    </location>
</feature>
<dbReference type="InterPro" id="IPR018571">
    <property type="entry name" value="Membrane_anchor_Opy2_N"/>
</dbReference>
<feature type="transmembrane region" description="Helical" evidence="2">
    <location>
        <begin position="93"/>
        <end position="113"/>
    </location>
</feature>
<keyword evidence="2" id="KW-0472">Membrane</keyword>
<keyword evidence="2" id="KW-0812">Transmembrane</keyword>
<dbReference type="EMBL" id="CP028774">
    <property type="protein sequence ID" value="AWU75823.1"/>
    <property type="molecule type" value="Genomic_DNA"/>
</dbReference>
<feature type="region of interest" description="Disordered" evidence="1">
    <location>
        <begin position="326"/>
        <end position="372"/>
    </location>
</feature>
<organism evidence="4 5">
    <name type="scientific">Pichia kudriavzevii</name>
    <name type="common">Yeast</name>
    <name type="synonym">Issatchenkia orientalis</name>
    <dbReference type="NCBI Taxonomy" id="4909"/>
    <lineage>
        <taxon>Eukaryota</taxon>
        <taxon>Fungi</taxon>
        <taxon>Dikarya</taxon>
        <taxon>Ascomycota</taxon>
        <taxon>Saccharomycotina</taxon>
        <taxon>Pichiomycetes</taxon>
        <taxon>Pichiales</taxon>
        <taxon>Pichiaceae</taxon>
        <taxon>Pichia</taxon>
    </lineage>
</organism>
<dbReference type="GeneID" id="40383588"/>
<accession>A0A2U9R3G8</accession>
<feature type="compositionally biased region" description="Acidic residues" evidence="1">
    <location>
        <begin position="334"/>
        <end position="353"/>
    </location>
</feature>
<reference evidence="4 5" key="1">
    <citation type="submission" date="2018-06" db="EMBL/GenBank/DDBJ databases">
        <title>Population genomics shows no distinction between pathogenic Candida krusei and environmental Pichia kudriavzevii: One species, four names.</title>
        <authorList>
            <person name="Douglass A.P."/>
            <person name="Offei B."/>
            <person name="Braun-Galleani S."/>
            <person name="Coughlan A.Y."/>
            <person name="Martos A."/>
            <person name="Ortiz-Merino R.A."/>
            <person name="Byrne K.P."/>
            <person name="Wolfe K.H."/>
        </authorList>
    </citation>
    <scope>NUCLEOTIDE SEQUENCE [LARGE SCALE GENOMIC DNA]</scope>
    <source>
        <strain evidence="4 5">CBS573</strain>
    </source>
</reference>
<evidence type="ECO:0000313" key="5">
    <source>
        <dbReference type="Proteomes" id="UP000249293"/>
    </source>
</evidence>
<keyword evidence="2" id="KW-1133">Transmembrane helix</keyword>
<proteinExistence type="predicted"/>